<keyword evidence="2" id="KW-1185">Reference proteome</keyword>
<sequence>MLSYRVATLQRMTVPKIIPIGYEPDYRTDTIGHWDGGQFLGSVVAVFPRGYTHTDDWPAHKHWHAVLHTFDTAGHHLGSRIERTGTEVHHRASVDAAQDLLKQWLDALPGRCYGDIAIRPFRHEFDGVLFGLVIETFEGTEHAELYPDTLGFHEPWDGSYDT</sequence>
<protein>
    <recommendedName>
        <fullName evidence="3">Formate hydrogenlyase regulatory protein HycA</fullName>
    </recommendedName>
</protein>
<evidence type="ECO:0008006" key="3">
    <source>
        <dbReference type="Google" id="ProtNLM"/>
    </source>
</evidence>
<reference evidence="1" key="2">
    <citation type="submission" date="2023-01" db="EMBL/GenBank/DDBJ databases">
        <authorList>
            <person name="Sun Q."/>
            <person name="Evtushenko L."/>
        </authorList>
    </citation>
    <scope>NUCLEOTIDE SEQUENCE</scope>
    <source>
        <strain evidence="1">VKM Ac-2007</strain>
    </source>
</reference>
<evidence type="ECO:0000313" key="1">
    <source>
        <dbReference type="EMBL" id="GLK07412.1"/>
    </source>
</evidence>
<evidence type="ECO:0000313" key="2">
    <source>
        <dbReference type="Proteomes" id="UP001143474"/>
    </source>
</evidence>
<dbReference type="Proteomes" id="UP001143474">
    <property type="component" value="Unassembled WGS sequence"/>
</dbReference>
<comment type="caution">
    <text evidence="1">The sequence shown here is derived from an EMBL/GenBank/DDBJ whole genome shotgun (WGS) entry which is preliminary data.</text>
</comment>
<accession>A0A9W6HW47</accession>
<proteinExistence type="predicted"/>
<organism evidence="1 2">
    <name type="scientific">Streptosporangium carneum</name>
    <dbReference type="NCBI Taxonomy" id="47481"/>
    <lineage>
        <taxon>Bacteria</taxon>
        <taxon>Bacillati</taxon>
        <taxon>Actinomycetota</taxon>
        <taxon>Actinomycetes</taxon>
        <taxon>Streptosporangiales</taxon>
        <taxon>Streptosporangiaceae</taxon>
        <taxon>Streptosporangium</taxon>
    </lineage>
</organism>
<dbReference type="AlphaFoldDB" id="A0A9W6HW47"/>
<dbReference type="EMBL" id="BSEV01000001">
    <property type="protein sequence ID" value="GLK07412.1"/>
    <property type="molecule type" value="Genomic_DNA"/>
</dbReference>
<gene>
    <name evidence="1" type="ORF">GCM10017600_08170</name>
</gene>
<reference evidence="1" key="1">
    <citation type="journal article" date="2014" name="Int. J. Syst. Evol. Microbiol.">
        <title>Complete genome sequence of Corynebacterium casei LMG S-19264T (=DSM 44701T), isolated from a smear-ripened cheese.</title>
        <authorList>
            <consortium name="US DOE Joint Genome Institute (JGI-PGF)"/>
            <person name="Walter F."/>
            <person name="Albersmeier A."/>
            <person name="Kalinowski J."/>
            <person name="Ruckert C."/>
        </authorList>
    </citation>
    <scope>NUCLEOTIDE SEQUENCE</scope>
    <source>
        <strain evidence="1">VKM Ac-2007</strain>
    </source>
</reference>
<name>A0A9W6HW47_9ACTN</name>